<dbReference type="InterPro" id="IPR001202">
    <property type="entry name" value="WW_dom"/>
</dbReference>
<feature type="region of interest" description="Disordered" evidence="4">
    <location>
        <begin position="1"/>
        <end position="47"/>
    </location>
</feature>
<feature type="domain" description="RRM" evidence="6">
    <location>
        <begin position="576"/>
        <end position="654"/>
    </location>
</feature>
<dbReference type="Gramene" id="GBG59459">
    <property type="protein sequence ID" value="GBG59459"/>
    <property type="gene ID" value="CBR_g38484"/>
</dbReference>
<feature type="domain" description="WW" evidence="5">
    <location>
        <begin position="475"/>
        <end position="502"/>
    </location>
</feature>
<dbReference type="FunFam" id="3.30.70.330:FF:000013">
    <property type="entry name" value="CUGBP Elav-like family member 1 isoform 2"/>
    <property type="match status" value="1"/>
</dbReference>
<accession>A0A388JNR0</accession>
<evidence type="ECO:0000256" key="2">
    <source>
        <dbReference type="ARBA" id="ARBA00022884"/>
    </source>
</evidence>
<feature type="region of interest" description="Disordered" evidence="4">
    <location>
        <begin position="327"/>
        <end position="474"/>
    </location>
</feature>
<name>A0A388JNR0_CHABU</name>
<feature type="region of interest" description="Disordered" evidence="4">
    <location>
        <begin position="242"/>
        <end position="261"/>
    </location>
</feature>
<dbReference type="InterPro" id="IPR012677">
    <property type="entry name" value="Nucleotide-bd_a/b_plait_sf"/>
</dbReference>
<dbReference type="InterPro" id="IPR000504">
    <property type="entry name" value="RRM_dom"/>
</dbReference>
<dbReference type="PANTHER" id="PTHR24012">
    <property type="entry name" value="RNA BINDING PROTEIN"/>
    <property type="match status" value="1"/>
</dbReference>
<feature type="domain" description="RRM" evidence="6">
    <location>
        <begin position="160"/>
        <end position="240"/>
    </location>
</feature>
<dbReference type="PROSITE" id="PS50020">
    <property type="entry name" value="WW_DOMAIN_2"/>
    <property type="match status" value="1"/>
</dbReference>
<dbReference type="SMART" id="SM00456">
    <property type="entry name" value="WW"/>
    <property type="match status" value="1"/>
</dbReference>
<dbReference type="PROSITE" id="PS01159">
    <property type="entry name" value="WW_DOMAIN_1"/>
    <property type="match status" value="1"/>
</dbReference>
<protein>
    <submittedName>
        <fullName evidence="7">Uncharacterized protein</fullName>
    </submittedName>
</protein>
<sequence>MQENIPAGVEPQSPLPAMAAAGGQGSMPHRGGSSPVVNGTSPGSKSPSVLLPVAPPDPSLLGGRSQDFVKLFVGSVPRNATEDELRDLFGEFGTLLEVAVIKNKATGLSQGCAFVKYASIEDAERAIRAVNNMRCLPGNTVPVQVRFADGERERLGAIEHKLFVGSVSRHSGEAEVKELFCQYGHVEDVYIMRDENKQSKGCCFVKYSNRESAMNAINALNGLYTMEGSDQPLAVRFADPKKPKGTMEMQGFGGPGFRPRGGPFMSRGGMQGGRGMGSMDGGRPHMWRGPMGGPGIGHMGPGGPMGPRMMAGPMGGLAGPMGGQGGQMGGPGPMGGAGPLGHHGPMGAPTMLHPGQSQQQPQQPGMQQPMPLMMGGPGAGVMPLMQQQQQAQGYYQPPPQQAVDPQQQPQPQQQMPQHMQQQMPQGIQQQMPQQMQQQTPLQQQGYYQLPHAQPSVSERKPVAPPQQYIPPTCDWSEHTAPEGYKYYYNSATGVSQWEKPPELTAYEQAQQQVSVQHQMPPQQQHQQTPQQQGMPIVQQYPGAQMLGQPMQYGQQHQGGMQGMEARPNQIQGPPGANLFVFRIPDDFTDENLTQTFTPFGNVISARVGVEKESGRNRGFGFVSFDNAASAEKAIQQLNGVTIGGRRLKVERKRGEENGSVGYRPY</sequence>
<dbReference type="PROSITE" id="PS50102">
    <property type="entry name" value="RRM"/>
    <property type="match status" value="3"/>
</dbReference>
<dbReference type="Pfam" id="PF00076">
    <property type="entry name" value="RRM_1"/>
    <property type="match status" value="3"/>
</dbReference>
<evidence type="ECO:0000313" key="7">
    <source>
        <dbReference type="EMBL" id="GBG59459.1"/>
    </source>
</evidence>
<dbReference type="Gene3D" id="3.30.70.330">
    <property type="match status" value="3"/>
</dbReference>
<evidence type="ECO:0000256" key="1">
    <source>
        <dbReference type="ARBA" id="ARBA00022737"/>
    </source>
</evidence>
<organism evidence="7 8">
    <name type="scientific">Chara braunii</name>
    <name type="common">Braun's stonewort</name>
    <dbReference type="NCBI Taxonomy" id="69332"/>
    <lineage>
        <taxon>Eukaryota</taxon>
        <taxon>Viridiplantae</taxon>
        <taxon>Streptophyta</taxon>
        <taxon>Charophyceae</taxon>
        <taxon>Charales</taxon>
        <taxon>Characeae</taxon>
        <taxon>Chara</taxon>
    </lineage>
</organism>
<dbReference type="OMA" id="FHPYRGP"/>
<feature type="compositionally biased region" description="Low complexity" evidence="4">
    <location>
        <begin position="342"/>
        <end position="444"/>
    </location>
</feature>
<dbReference type="FunFam" id="3.30.70.330:FF:000383">
    <property type="entry name" value="Sex lethal, isoform D"/>
    <property type="match status" value="1"/>
</dbReference>
<dbReference type="STRING" id="69332.A0A388JNR0"/>
<dbReference type="AlphaFoldDB" id="A0A388JNR0"/>
<dbReference type="SUPFAM" id="SSF51045">
    <property type="entry name" value="WW domain"/>
    <property type="match status" value="1"/>
</dbReference>
<feature type="compositionally biased region" description="Polar residues" evidence="4">
    <location>
        <begin position="35"/>
        <end position="47"/>
    </location>
</feature>
<dbReference type="SUPFAM" id="SSF54928">
    <property type="entry name" value="RNA-binding domain, RBD"/>
    <property type="match status" value="3"/>
</dbReference>
<evidence type="ECO:0000256" key="4">
    <source>
        <dbReference type="SAM" id="MobiDB-lite"/>
    </source>
</evidence>
<comment type="caution">
    <text evidence="7">The sequence shown here is derived from an EMBL/GenBank/DDBJ whole genome shotgun (WGS) entry which is preliminary data.</text>
</comment>
<evidence type="ECO:0000313" key="8">
    <source>
        <dbReference type="Proteomes" id="UP000265515"/>
    </source>
</evidence>
<keyword evidence="2 3" id="KW-0694">RNA-binding</keyword>
<feature type="domain" description="RRM" evidence="6">
    <location>
        <begin position="69"/>
        <end position="150"/>
    </location>
</feature>
<feature type="region of interest" description="Disordered" evidence="4">
    <location>
        <begin position="509"/>
        <end position="531"/>
    </location>
</feature>
<dbReference type="Gene3D" id="2.20.70.10">
    <property type="match status" value="1"/>
</dbReference>
<dbReference type="GO" id="GO:0010629">
    <property type="term" value="P:negative regulation of gene expression"/>
    <property type="evidence" value="ECO:0007669"/>
    <property type="project" value="UniProtKB-ARBA"/>
</dbReference>
<keyword evidence="1" id="KW-0677">Repeat</keyword>
<evidence type="ECO:0000259" key="5">
    <source>
        <dbReference type="PROSITE" id="PS50020"/>
    </source>
</evidence>
<dbReference type="OrthoDB" id="410044at2759"/>
<evidence type="ECO:0000256" key="3">
    <source>
        <dbReference type="PROSITE-ProRule" id="PRU00176"/>
    </source>
</evidence>
<evidence type="ECO:0000259" key="6">
    <source>
        <dbReference type="PROSITE" id="PS50102"/>
    </source>
</evidence>
<dbReference type="InterPro" id="IPR036020">
    <property type="entry name" value="WW_dom_sf"/>
</dbReference>
<dbReference type="CDD" id="cd00201">
    <property type="entry name" value="WW"/>
    <property type="match status" value="1"/>
</dbReference>
<dbReference type="GO" id="GO:0003729">
    <property type="term" value="F:mRNA binding"/>
    <property type="evidence" value="ECO:0007669"/>
    <property type="project" value="UniProtKB-ARBA"/>
</dbReference>
<dbReference type="EMBL" id="BFEA01000004">
    <property type="protein sequence ID" value="GBG59459.1"/>
    <property type="molecule type" value="Genomic_DNA"/>
</dbReference>
<keyword evidence="8" id="KW-1185">Reference proteome</keyword>
<dbReference type="Proteomes" id="UP000265515">
    <property type="component" value="Unassembled WGS sequence"/>
</dbReference>
<proteinExistence type="predicted"/>
<gene>
    <name evidence="7" type="ORF">CBR_g38484</name>
</gene>
<dbReference type="Pfam" id="PF00397">
    <property type="entry name" value="WW"/>
    <property type="match status" value="1"/>
</dbReference>
<feature type="compositionally biased region" description="Gly residues" evidence="4">
    <location>
        <begin position="327"/>
        <end position="341"/>
    </location>
</feature>
<dbReference type="SMART" id="SM00360">
    <property type="entry name" value="RRM"/>
    <property type="match status" value="3"/>
</dbReference>
<dbReference type="CDD" id="cd12362">
    <property type="entry name" value="RRM3_CELF1-6"/>
    <property type="match status" value="1"/>
</dbReference>
<dbReference type="GO" id="GO:0005737">
    <property type="term" value="C:cytoplasm"/>
    <property type="evidence" value="ECO:0007669"/>
    <property type="project" value="UniProtKB-ARBA"/>
</dbReference>
<dbReference type="InterPro" id="IPR035979">
    <property type="entry name" value="RBD_domain_sf"/>
</dbReference>
<dbReference type="GO" id="GO:0009967">
    <property type="term" value="P:positive regulation of signal transduction"/>
    <property type="evidence" value="ECO:0007669"/>
    <property type="project" value="UniProtKB-ARBA"/>
</dbReference>
<reference evidence="7 8" key="1">
    <citation type="journal article" date="2018" name="Cell">
        <title>The Chara Genome: Secondary Complexity and Implications for Plant Terrestrialization.</title>
        <authorList>
            <person name="Nishiyama T."/>
            <person name="Sakayama H."/>
            <person name="Vries J.D."/>
            <person name="Buschmann H."/>
            <person name="Saint-Marcoux D."/>
            <person name="Ullrich K.K."/>
            <person name="Haas F.B."/>
            <person name="Vanderstraeten L."/>
            <person name="Becker D."/>
            <person name="Lang D."/>
            <person name="Vosolsobe S."/>
            <person name="Rombauts S."/>
            <person name="Wilhelmsson P.K.I."/>
            <person name="Janitza P."/>
            <person name="Kern R."/>
            <person name="Heyl A."/>
            <person name="Rumpler F."/>
            <person name="Villalobos L.I.A.C."/>
            <person name="Clay J.M."/>
            <person name="Skokan R."/>
            <person name="Toyoda A."/>
            <person name="Suzuki Y."/>
            <person name="Kagoshima H."/>
            <person name="Schijlen E."/>
            <person name="Tajeshwar N."/>
            <person name="Catarino B."/>
            <person name="Hetherington A.J."/>
            <person name="Saltykova A."/>
            <person name="Bonnot C."/>
            <person name="Breuninger H."/>
            <person name="Symeonidi A."/>
            <person name="Radhakrishnan G.V."/>
            <person name="Van Nieuwerburgh F."/>
            <person name="Deforce D."/>
            <person name="Chang C."/>
            <person name="Karol K.G."/>
            <person name="Hedrich R."/>
            <person name="Ulvskov P."/>
            <person name="Glockner G."/>
            <person name="Delwiche C.F."/>
            <person name="Petrasek J."/>
            <person name="Van de Peer Y."/>
            <person name="Friml J."/>
            <person name="Beilby M."/>
            <person name="Dolan L."/>
            <person name="Kohara Y."/>
            <person name="Sugano S."/>
            <person name="Fujiyama A."/>
            <person name="Delaux P.-M."/>
            <person name="Quint M."/>
            <person name="TheiBen G."/>
            <person name="Hagemann M."/>
            <person name="Harholt J."/>
            <person name="Dunand C."/>
            <person name="Zachgo S."/>
            <person name="Langdale J."/>
            <person name="Maumus F."/>
            <person name="Straeten D.V.D."/>
            <person name="Gould S.B."/>
            <person name="Rensing S.A."/>
        </authorList>
    </citation>
    <scope>NUCLEOTIDE SEQUENCE [LARGE SCALE GENOMIC DNA]</scope>
    <source>
        <strain evidence="7 8">S276</strain>
    </source>
</reference>